<reference evidence="9 12" key="2">
    <citation type="submission" date="2016-08" db="EMBL/GenBank/DDBJ databases">
        <title>Characterization of Isolates of Eisenbergiella tayi Derived from Blood Cultures, Using Whole Genome Sequencing.</title>
        <authorList>
            <person name="Bernier A.-M."/>
            <person name="Burdz T."/>
            <person name="Wiebe D."/>
            <person name="Bernard K."/>
        </authorList>
    </citation>
    <scope>NUCLEOTIDE SEQUENCE [LARGE SCALE GENOMIC DNA]</scope>
    <source>
        <strain evidence="9 12">NML120146</strain>
    </source>
</reference>
<dbReference type="EMBL" id="MEHA01000005">
    <property type="protein sequence ID" value="ODR53103.1"/>
    <property type="molecule type" value="Genomic_DNA"/>
</dbReference>
<evidence type="ECO:0000256" key="2">
    <source>
        <dbReference type="ARBA" id="ARBA00022670"/>
    </source>
</evidence>
<dbReference type="InterPro" id="IPR001261">
    <property type="entry name" value="ArgE/DapE_CS"/>
</dbReference>
<evidence type="ECO:0000313" key="10">
    <source>
        <dbReference type="Proteomes" id="UP000094067"/>
    </source>
</evidence>
<evidence type="ECO:0000256" key="3">
    <source>
        <dbReference type="ARBA" id="ARBA00022723"/>
    </source>
</evidence>
<dbReference type="InterPro" id="IPR047177">
    <property type="entry name" value="Pept_M20A"/>
</dbReference>
<feature type="domain" description="Peptidase M20 dimerisation" evidence="6">
    <location>
        <begin position="200"/>
        <end position="345"/>
    </location>
</feature>
<dbReference type="OrthoDB" id="9792335at2"/>
<evidence type="ECO:0000313" key="8">
    <source>
        <dbReference type="EMBL" id="ODR53103.1"/>
    </source>
</evidence>
<evidence type="ECO:0000259" key="6">
    <source>
        <dbReference type="Pfam" id="PF07687"/>
    </source>
</evidence>
<dbReference type="Pfam" id="PF07687">
    <property type="entry name" value="M20_dimer"/>
    <property type="match status" value="1"/>
</dbReference>
<keyword evidence="12" id="KW-1185">Reference proteome</keyword>
<dbReference type="Gene3D" id="3.40.630.10">
    <property type="entry name" value="Zn peptidases"/>
    <property type="match status" value="1"/>
</dbReference>
<reference evidence="8 11" key="3">
    <citation type="submission" date="2016-08" db="EMBL/GenBank/DDBJ databases">
        <authorList>
            <person name="Seilhamer J.J."/>
        </authorList>
    </citation>
    <scope>NUCLEOTIDE SEQUENCE [LARGE SCALE GENOMIC DNA]</scope>
    <source>
        <strain evidence="8 11">NML150140-1</strain>
    </source>
</reference>
<evidence type="ECO:0000313" key="7">
    <source>
        <dbReference type="EMBL" id="ODM02380.1"/>
    </source>
</evidence>
<dbReference type="EMBL" id="MEHD01000007">
    <property type="protein sequence ID" value="ODR61199.1"/>
    <property type="molecule type" value="Genomic_DNA"/>
</dbReference>
<dbReference type="InterPro" id="IPR036264">
    <property type="entry name" value="Bact_exopeptidase_dim_dom"/>
</dbReference>
<evidence type="ECO:0000256" key="4">
    <source>
        <dbReference type="ARBA" id="ARBA00022801"/>
    </source>
</evidence>
<dbReference type="GO" id="GO:0046872">
    <property type="term" value="F:metal ion binding"/>
    <property type="evidence" value="ECO:0007669"/>
    <property type="project" value="UniProtKB-KW"/>
</dbReference>
<gene>
    <name evidence="7" type="primary">dapE_2</name>
    <name evidence="8" type="ORF">BEI59_09605</name>
    <name evidence="7" type="ORF">BEI61_05542</name>
    <name evidence="9" type="ORF">BEI63_01895</name>
</gene>
<evidence type="ECO:0000256" key="1">
    <source>
        <dbReference type="ARBA" id="ARBA00006247"/>
    </source>
</evidence>
<dbReference type="GO" id="GO:0009014">
    <property type="term" value="F:succinyl-diaminopimelate desuccinylase activity"/>
    <property type="evidence" value="ECO:0007669"/>
    <property type="project" value="UniProtKB-EC"/>
</dbReference>
<dbReference type="Pfam" id="PF01546">
    <property type="entry name" value="Peptidase_M20"/>
    <property type="match status" value="1"/>
</dbReference>
<dbReference type="PANTHER" id="PTHR45962:SF1">
    <property type="entry name" value="N-FATTY-ACYL-AMINO ACID SYNTHASE_HYDROLASE PM20D1"/>
    <property type="match status" value="1"/>
</dbReference>
<proteinExistence type="inferred from homology"/>
<dbReference type="PATRIC" id="fig|1432052.4.peg.6154"/>
<keyword evidence="3" id="KW-0479">Metal-binding</keyword>
<protein>
    <submittedName>
        <fullName evidence="8">Peptidase M20</fullName>
    </submittedName>
    <submittedName>
        <fullName evidence="7">Putative succinyl-diaminopimelate desuccinylase</fullName>
        <ecNumber evidence="7">3.5.1.18</ecNumber>
    </submittedName>
</protein>
<keyword evidence="4 7" id="KW-0378">Hydrolase</keyword>
<dbReference type="RefSeq" id="WP_069154920.1">
    <property type="nucleotide sequence ID" value="NZ_JAQCZP010000005.1"/>
</dbReference>
<dbReference type="Proteomes" id="UP000094869">
    <property type="component" value="Unassembled WGS sequence"/>
</dbReference>
<dbReference type="Proteomes" id="UP000094067">
    <property type="component" value="Unassembled WGS sequence"/>
</dbReference>
<evidence type="ECO:0000313" key="11">
    <source>
        <dbReference type="Proteomes" id="UP000094271"/>
    </source>
</evidence>
<dbReference type="InterPro" id="IPR002933">
    <property type="entry name" value="Peptidase_M20"/>
</dbReference>
<name>A0A1E3A0V9_9FIRM</name>
<evidence type="ECO:0000313" key="12">
    <source>
        <dbReference type="Proteomes" id="UP000094869"/>
    </source>
</evidence>
<dbReference type="Proteomes" id="UP000094271">
    <property type="component" value="Unassembled WGS sequence"/>
</dbReference>
<organism evidence="7 10">
    <name type="scientific">Eisenbergiella tayi</name>
    <dbReference type="NCBI Taxonomy" id="1432052"/>
    <lineage>
        <taxon>Bacteria</taxon>
        <taxon>Bacillati</taxon>
        <taxon>Bacillota</taxon>
        <taxon>Clostridia</taxon>
        <taxon>Lachnospirales</taxon>
        <taxon>Lachnospiraceae</taxon>
        <taxon>Eisenbergiella</taxon>
    </lineage>
</organism>
<accession>A0A1E3A0V9</accession>
<dbReference type="Gene3D" id="3.30.70.360">
    <property type="match status" value="1"/>
</dbReference>
<reference evidence="7 10" key="1">
    <citation type="submission" date="2016-07" db="EMBL/GenBank/DDBJ databases">
        <title>Characterization of isolates of Eisenbergiella tayi derived from blood cultures, using whole genome sequencing.</title>
        <authorList>
            <person name="Burdz T."/>
            <person name="Wiebe D."/>
            <person name="Huynh C."/>
            <person name="Bernard K."/>
        </authorList>
    </citation>
    <scope>NUCLEOTIDE SEQUENCE [LARGE SCALE GENOMIC DNA]</scope>
    <source>
        <strain evidence="7 10">NML 110608</strain>
    </source>
</reference>
<dbReference type="EMBL" id="MCGH01000004">
    <property type="protein sequence ID" value="ODM02380.1"/>
    <property type="molecule type" value="Genomic_DNA"/>
</dbReference>
<dbReference type="SUPFAM" id="SSF55031">
    <property type="entry name" value="Bacterial exopeptidase dimerisation domain"/>
    <property type="match status" value="1"/>
</dbReference>
<dbReference type="GO" id="GO:0008233">
    <property type="term" value="F:peptidase activity"/>
    <property type="evidence" value="ECO:0007669"/>
    <property type="project" value="UniProtKB-KW"/>
</dbReference>
<keyword evidence="2" id="KW-0645">Protease</keyword>
<evidence type="ECO:0000256" key="5">
    <source>
        <dbReference type="ARBA" id="ARBA00022833"/>
    </source>
</evidence>
<keyword evidence="5" id="KW-0862">Zinc</keyword>
<dbReference type="PROSITE" id="PS00758">
    <property type="entry name" value="ARGE_DAPE_CPG2_1"/>
    <property type="match status" value="1"/>
</dbReference>
<dbReference type="EC" id="3.5.1.18" evidence="7"/>
<dbReference type="Gene3D" id="1.10.150.900">
    <property type="match status" value="1"/>
</dbReference>
<dbReference type="PANTHER" id="PTHR45962">
    <property type="entry name" value="N-FATTY-ACYL-AMINO ACID SYNTHASE/HYDROLASE PM20D1"/>
    <property type="match status" value="1"/>
</dbReference>
<dbReference type="InterPro" id="IPR011650">
    <property type="entry name" value="Peptidase_M20_dimer"/>
</dbReference>
<sequence length="447" mass="48687">MFENIGENLSAMISIPTVSGAGNEPFYHIEEYRDYLRTTFQTLFTAADITPVGEALLLKLRGTGSRLLHEEKTPGIPLPVLFTGHMDVVPAADEASWKFPPFSGRIADGCVWGRGSQDMKGPQCALLSAFESLLEEGWCPKRDIWLYLSCDEETGGFTTGRAAKLLKDKKIHFETVFDEGGTICDDFMGLVKGKAALFGIAEKGSLEYRFTALSRGGHSANPPAHSAIVRLADFIHEVEYADFFRKELSEGNRAMLRAAAGYSPDTIRDKLLQAADEQGDYPVLHEICKDADTLLGATIAFTMIEGGTAFNVMPKKAVLTANVRVSCTEKAEEITEKLKKAAERHDLLCELAGGRDAAPESSTGAPGYLAMKASVEETYPGLPVIPFVLGGGTDSRHFLELTDNVLRFSPMYALPEQGRGVHGDNEYASIQAVKDAAQCYSVLLKKL</sequence>
<comment type="caution">
    <text evidence="7">The sequence shown here is derived from an EMBL/GenBank/DDBJ whole genome shotgun (WGS) entry which is preliminary data.</text>
</comment>
<dbReference type="AlphaFoldDB" id="A0A1E3A0V9"/>
<dbReference type="GO" id="GO:0006508">
    <property type="term" value="P:proteolysis"/>
    <property type="evidence" value="ECO:0007669"/>
    <property type="project" value="UniProtKB-KW"/>
</dbReference>
<evidence type="ECO:0000313" key="9">
    <source>
        <dbReference type="EMBL" id="ODR61199.1"/>
    </source>
</evidence>
<comment type="similarity">
    <text evidence="1">Belongs to the peptidase M20A family.</text>
</comment>
<dbReference type="SUPFAM" id="SSF53187">
    <property type="entry name" value="Zn-dependent exopeptidases"/>
    <property type="match status" value="1"/>
</dbReference>